<sequence length="73" mass="8560">MKSAQKPSACRAPQISRVKEQKIIVDELSNLKKNRKVYIQQRNSNVFFLADRSQTLSSCKKQLDYMKKEQQDL</sequence>
<protein>
    <submittedName>
        <fullName evidence="1">Uncharacterized protein</fullName>
    </submittedName>
</protein>
<dbReference type="Ensembl" id="ENSPMET00000005514.1">
    <property type="protein sequence ID" value="ENSPMEP00000025280.1"/>
    <property type="gene ID" value="ENSPMEG00000008149.1"/>
</dbReference>
<dbReference type="Pfam" id="PF21975">
    <property type="entry name" value="ASNSD1-SEP"/>
    <property type="match status" value="1"/>
</dbReference>
<accession>A0A3B3YDY8</accession>
<reference evidence="1" key="1">
    <citation type="submission" date="2025-08" db="UniProtKB">
        <authorList>
            <consortium name="Ensembl"/>
        </authorList>
    </citation>
    <scope>IDENTIFICATION</scope>
</reference>
<keyword evidence="2" id="KW-1185">Reference proteome</keyword>
<dbReference type="Proteomes" id="UP000261480">
    <property type="component" value="Unplaced"/>
</dbReference>
<dbReference type="SUPFAM" id="SSF46579">
    <property type="entry name" value="Prefoldin"/>
    <property type="match status" value="1"/>
</dbReference>
<name>A0A3B3YDY8_9TELE</name>
<evidence type="ECO:0000313" key="1">
    <source>
        <dbReference type="Ensembl" id="ENSPMEP00000025280.1"/>
    </source>
</evidence>
<proteinExistence type="predicted"/>
<evidence type="ECO:0000313" key="2">
    <source>
        <dbReference type="Proteomes" id="UP000261480"/>
    </source>
</evidence>
<dbReference type="InterPro" id="IPR054148">
    <property type="entry name" value="ASNSD1-SEP"/>
</dbReference>
<dbReference type="STRING" id="48701.ENSPMEP00000025280"/>
<reference evidence="1" key="2">
    <citation type="submission" date="2025-09" db="UniProtKB">
        <authorList>
            <consortium name="Ensembl"/>
        </authorList>
    </citation>
    <scope>IDENTIFICATION</scope>
</reference>
<organism evidence="1 2">
    <name type="scientific">Poecilia mexicana</name>
    <dbReference type="NCBI Taxonomy" id="48701"/>
    <lineage>
        <taxon>Eukaryota</taxon>
        <taxon>Metazoa</taxon>
        <taxon>Chordata</taxon>
        <taxon>Craniata</taxon>
        <taxon>Vertebrata</taxon>
        <taxon>Euteleostomi</taxon>
        <taxon>Actinopterygii</taxon>
        <taxon>Neopterygii</taxon>
        <taxon>Teleostei</taxon>
        <taxon>Neoteleostei</taxon>
        <taxon>Acanthomorphata</taxon>
        <taxon>Ovalentaria</taxon>
        <taxon>Atherinomorphae</taxon>
        <taxon>Cyprinodontiformes</taxon>
        <taxon>Poeciliidae</taxon>
        <taxon>Poeciliinae</taxon>
        <taxon>Poecilia</taxon>
    </lineage>
</organism>
<dbReference type="AlphaFoldDB" id="A0A3B3YDY8"/>